<gene>
    <name evidence="2" type="ORF">GJQ69_01005</name>
</gene>
<accession>A0A859DT59</accession>
<reference evidence="2 3" key="1">
    <citation type="submission" date="2019-11" db="EMBL/GenBank/DDBJ databases">
        <authorList>
            <person name="Ren C."/>
            <person name="Wang H."/>
            <person name="Xu Y."/>
        </authorList>
    </citation>
    <scope>NUCLEOTIDE SEQUENCE [LARGE SCALE GENOMIC DNA]</scope>
    <source>
        <strain evidence="2 3">LBM 19010</strain>
    </source>
</reference>
<evidence type="ECO:0000313" key="2">
    <source>
        <dbReference type="EMBL" id="QKN23191.1"/>
    </source>
</evidence>
<dbReference type="AlphaFoldDB" id="A0A859DT59"/>
<organism evidence="2 3">
    <name type="scientific">Caproicibacterium lactatifermentans</name>
    <dbReference type="NCBI Taxonomy" id="2666138"/>
    <lineage>
        <taxon>Bacteria</taxon>
        <taxon>Bacillati</taxon>
        <taxon>Bacillota</taxon>
        <taxon>Clostridia</taxon>
        <taxon>Eubacteriales</taxon>
        <taxon>Oscillospiraceae</taxon>
        <taxon>Caproicibacterium</taxon>
    </lineage>
</organism>
<evidence type="ECO:0000256" key="1">
    <source>
        <dbReference type="ARBA" id="ARBA00022649"/>
    </source>
</evidence>
<name>A0A859DT59_9FIRM</name>
<protein>
    <submittedName>
        <fullName evidence="2">Type II toxin-antitoxin system RelE/ParE family toxin</fullName>
    </submittedName>
</protein>
<dbReference type="Gene3D" id="3.30.2310.20">
    <property type="entry name" value="RelE-like"/>
    <property type="match status" value="1"/>
</dbReference>
<dbReference type="InterPro" id="IPR035093">
    <property type="entry name" value="RelE/ParE_toxin_dom_sf"/>
</dbReference>
<sequence>MSWEVAYSEKARQDLRSIYEYIADGLCVPDTAVKQAGRILQHIKSLSEMPLRYRLYEDEPWHSMGLRFFPVDNYLVFYLPKETDKMVYIVRIMYGVQDIRKQLRETIKY</sequence>
<evidence type="ECO:0000313" key="3">
    <source>
        <dbReference type="Proteomes" id="UP000501316"/>
    </source>
</evidence>
<proteinExistence type="predicted"/>
<dbReference type="EMBL" id="CP046051">
    <property type="protein sequence ID" value="QKN23191.1"/>
    <property type="molecule type" value="Genomic_DNA"/>
</dbReference>
<dbReference type="Proteomes" id="UP000501316">
    <property type="component" value="Chromosome"/>
</dbReference>
<keyword evidence="1" id="KW-1277">Toxin-antitoxin system</keyword>
<dbReference type="RefSeq" id="WP_174192694.1">
    <property type="nucleotide sequence ID" value="NZ_CP046051.1"/>
</dbReference>
<dbReference type="InterPro" id="IPR007712">
    <property type="entry name" value="RelE/ParE_toxin"/>
</dbReference>
<dbReference type="Pfam" id="PF05016">
    <property type="entry name" value="ParE_toxin"/>
    <property type="match status" value="1"/>
</dbReference>
<dbReference type="SUPFAM" id="SSF143011">
    <property type="entry name" value="RelE-like"/>
    <property type="match status" value="1"/>
</dbReference>
<dbReference type="KEGG" id="clf:GJQ69_01005"/>